<dbReference type="InterPro" id="IPR013126">
    <property type="entry name" value="Hsp_70_fam"/>
</dbReference>
<keyword evidence="2 4" id="KW-0547">Nucleotide-binding</keyword>
<comment type="caution">
    <text evidence="5">The sequence shown here is derived from an EMBL/GenBank/DDBJ whole genome shotgun (WGS) entry which is preliminary data.</text>
</comment>
<evidence type="ECO:0000313" key="5">
    <source>
        <dbReference type="EMBL" id="MDI6449143.1"/>
    </source>
</evidence>
<evidence type="ECO:0000256" key="1">
    <source>
        <dbReference type="ARBA" id="ARBA00007381"/>
    </source>
</evidence>
<organism evidence="5 6">
    <name type="scientific">Anaerobaca lacustris</name>
    <dbReference type="NCBI Taxonomy" id="3044600"/>
    <lineage>
        <taxon>Bacteria</taxon>
        <taxon>Pseudomonadati</taxon>
        <taxon>Planctomycetota</taxon>
        <taxon>Phycisphaerae</taxon>
        <taxon>Sedimentisphaerales</taxon>
        <taxon>Anaerobacaceae</taxon>
        <taxon>Anaerobaca</taxon>
    </lineage>
</organism>
<evidence type="ECO:0000256" key="3">
    <source>
        <dbReference type="ARBA" id="ARBA00022840"/>
    </source>
</evidence>
<comment type="similarity">
    <text evidence="1 4">Belongs to the heat shock protein 70 family.</text>
</comment>
<keyword evidence="6" id="KW-1185">Reference proteome</keyword>
<dbReference type="Proteomes" id="UP001431776">
    <property type="component" value="Unassembled WGS sequence"/>
</dbReference>
<gene>
    <name evidence="5" type="ORF">QJ522_08810</name>
</gene>
<dbReference type="SUPFAM" id="SSF53067">
    <property type="entry name" value="Actin-like ATPase domain"/>
    <property type="match status" value="2"/>
</dbReference>
<dbReference type="Gene3D" id="3.90.640.10">
    <property type="entry name" value="Actin, Chain A, domain 4"/>
    <property type="match status" value="1"/>
</dbReference>
<dbReference type="InterPro" id="IPR043129">
    <property type="entry name" value="ATPase_NBD"/>
</dbReference>
<dbReference type="SUPFAM" id="SSF100920">
    <property type="entry name" value="Heat shock protein 70kD (HSP70), peptide-binding domain"/>
    <property type="match status" value="1"/>
</dbReference>
<protein>
    <submittedName>
        <fullName evidence="5">Hsp70 family protein</fullName>
    </submittedName>
</protein>
<evidence type="ECO:0000256" key="2">
    <source>
        <dbReference type="ARBA" id="ARBA00022741"/>
    </source>
</evidence>
<proteinExistence type="inferred from homology"/>
<dbReference type="PROSITE" id="PS00329">
    <property type="entry name" value="HSP70_2"/>
    <property type="match status" value="1"/>
</dbReference>
<dbReference type="InterPro" id="IPR029047">
    <property type="entry name" value="HSP70_peptide-bd_sf"/>
</dbReference>
<dbReference type="PRINTS" id="PR00301">
    <property type="entry name" value="HEATSHOCK70"/>
</dbReference>
<dbReference type="GO" id="GO:0005524">
    <property type="term" value="F:ATP binding"/>
    <property type="evidence" value="ECO:0007669"/>
    <property type="project" value="UniProtKB-KW"/>
</dbReference>
<accession>A0AAW6U1P5</accession>
<dbReference type="InterPro" id="IPR018181">
    <property type="entry name" value="Heat_shock_70_CS"/>
</dbReference>
<name>A0AAW6U1P5_9BACT</name>
<sequence length="526" mass="57595">MKTKTDSIQFYLGIDLGTTTTQMAVLDETGAAKVIPNADGDLTTPSIVSVAGKNPVAGRAARQDKFVEPERVAELFKRYLHVEPPPALVTSADGTPFNPVMLSAELLHYQKHSAERITGHTFKKAVIGVPAYFEQPARLATKQAGLVAGFEEVRIVDEPTLAAVFYGLAKGKAARIAVFDFGGGTFDISIMDAKEDGQIEPLAVDGDPECGGSNVDEAIFQQARQFVSGKGGQLSPEKDLAEWLEVLDRCRQAKETLARRDTAVIPVRIGETRTSMELTYDQLKELCHDIIENLRQCCQRALEKAKLQPSQIDTVLLVGGSTRLRFVPELVREIFGKDPVTDADPDMTVAKGAAIVSAACFGKPDQTILVENRKYLASAVRPQITIAPRDLCVAVVRKKNNGDREEYNVPIIPAGSRLPYEAKERFSPVDAATNAVYVKLYAGHAGERSSSCTPLQEAEVQVQPTDQANNTDRIEFAIHMDAEGLVDLNVRDMLLDRPVPIRFKLDTGLSDSDIEEARKQLRARHK</sequence>
<dbReference type="EMBL" id="JASCXX010000009">
    <property type="protein sequence ID" value="MDI6449143.1"/>
    <property type="molecule type" value="Genomic_DNA"/>
</dbReference>
<reference evidence="5" key="1">
    <citation type="submission" date="2023-05" db="EMBL/GenBank/DDBJ databases">
        <title>Anaerotaeda fermentans gen. nov., sp. nov., a novel anaerobic planctomycete of the new family within the order Sedimentisphaerales isolated from Taman Peninsula, Russia.</title>
        <authorList>
            <person name="Khomyakova M.A."/>
            <person name="Merkel A.Y."/>
            <person name="Slobodkin A.I."/>
        </authorList>
    </citation>
    <scope>NUCLEOTIDE SEQUENCE</scope>
    <source>
        <strain evidence="5">M17dextr</strain>
    </source>
</reference>
<dbReference type="GO" id="GO:0140662">
    <property type="term" value="F:ATP-dependent protein folding chaperone"/>
    <property type="evidence" value="ECO:0007669"/>
    <property type="project" value="InterPro"/>
</dbReference>
<evidence type="ECO:0000313" key="6">
    <source>
        <dbReference type="Proteomes" id="UP001431776"/>
    </source>
</evidence>
<dbReference type="Gene3D" id="3.30.420.40">
    <property type="match status" value="2"/>
</dbReference>
<dbReference type="CDD" id="cd24029">
    <property type="entry name" value="ASKHA_NBD_HSP70_DnaK_HscA_HscC"/>
    <property type="match status" value="1"/>
</dbReference>
<dbReference type="RefSeq" id="WP_349244552.1">
    <property type="nucleotide sequence ID" value="NZ_JASCXX010000009.1"/>
</dbReference>
<dbReference type="AlphaFoldDB" id="A0AAW6U1P5"/>
<keyword evidence="3 4" id="KW-0067">ATP-binding</keyword>
<dbReference type="Gene3D" id="2.60.34.10">
    <property type="entry name" value="Substrate Binding Domain Of DNAk, Chain A, domain 1"/>
    <property type="match status" value="1"/>
</dbReference>
<dbReference type="PANTHER" id="PTHR19375">
    <property type="entry name" value="HEAT SHOCK PROTEIN 70KDA"/>
    <property type="match status" value="1"/>
</dbReference>
<dbReference type="Pfam" id="PF00012">
    <property type="entry name" value="HSP70"/>
    <property type="match status" value="2"/>
</dbReference>
<evidence type="ECO:0000256" key="4">
    <source>
        <dbReference type="RuleBase" id="RU003322"/>
    </source>
</evidence>